<dbReference type="SUPFAM" id="SSF46955">
    <property type="entry name" value="Putative DNA-binding domain"/>
    <property type="match status" value="1"/>
</dbReference>
<dbReference type="OrthoDB" id="7849865at2"/>
<dbReference type="Proteomes" id="UP000239210">
    <property type="component" value="Unassembled WGS sequence"/>
</dbReference>
<reference evidence="1 2" key="1">
    <citation type="submission" date="2018-03" db="EMBL/GenBank/DDBJ databases">
        <title>Genomic Encyclopedia of Archaeal and Bacterial Type Strains, Phase II (KMG-II): from individual species to whole genera.</title>
        <authorList>
            <person name="Goeker M."/>
        </authorList>
    </citation>
    <scope>NUCLEOTIDE SEQUENCE [LARGE SCALE GENOMIC DNA]</scope>
    <source>
        <strain evidence="1 2">DSM 45416</strain>
    </source>
</reference>
<proteinExistence type="predicted"/>
<organism evidence="1 2">
    <name type="scientific">Geodermatophilus tzadiensis</name>
    <dbReference type="NCBI Taxonomy" id="1137988"/>
    <lineage>
        <taxon>Bacteria</taxon>
        <taxon>Bacillati</taxon>
        <taxon>Actinomycetota</taxon>
        <taxon>Actinomycetes</taxon>
        <taxon>Geodermatophilales</taxon>
        <taxon>Geodermatophilaceae</taxon>
        <taxon>Geodermatophilus</taxon>
    </lineage>
</organism>
<keyword evidence="2" id="KW-1185">Reference proteome</keyword>
<accession>A0A2T0TZE2</accession>
<dbReference type="InterPro" id="IPR009061">
    <property type="entry name" value="DNA-bd_dom_put_sf"/>
</dbReference>
<dbReference type="RefSeq" id="WP_106275582.1">
    <property type="nucleotide sequence ID" value="NZ_PVTG01000002.1"/>
</dbReference>
<name>A0A2T0TZE2_9ACTN</name>
<dbReference type="EMBL" id="PVTG01000002">
    <property type="protein sequence ID" value="PRY51039.1"/>
    <property type="molecule type" value="Genomic_DNA"/>
</dbReference>
<comment type="caution">
    <text evidence="1">The sequence shown here is derived from an EMBL/GenBank/DDBJ whole genome shotgun (WGS) entry which is preliminary data.</text>
</comment>
<protein>
    <recommendedName>
        <fullName evidence="3">GyrI-like small molecule binding protein</fullName>
    </recommendedName>
</protein>
<sequence>MGGHLLAGEFAWARLIALLRRAGMPLGRVRDVVDLPAAQRRAAVARWWAGVEDDVRDRRALVELLTRAGEEDADVYEVRLRDVPEAELLTREARLTVDELDGVVRTVTCLSRRQAPFPGILGAYEAVGAWVDAAGLARAGNPAEVHPTDRDAADPDAPHLEVAWPVG</sequence>
<dbReference type="InterPro" id="IPR011256">
    <property type="entry name" value="Reg_factor_effector_dom_sf"/>
</dbReference>
<evidence type="ECO:0000313" key="1">
    <source>
        <dbReference type="EMBL" id="PRY51039.1"/>
    </source>
</evidence>
<gene>
    <name evidence="1" type="ORF">LY71_102102</name>
</gene>
<evidence type="ECO:0008006" key="3">
    <source>
        <dbReference type="Google" id="ProtNLM"/>
    </source>
</evidence>
<dbReference type="AlphaFoldDB" id="A0A2T0TZE2"/>
<dbReference type="Gene3D" id="3.20.80.10">
    <property type="entry name" value="Regulatory factor, effector binding domain"/>
    <property type="match status" value="1"/>
</dbReference>
<evidence type="ECO:0000313" key="2">
    <source>
        <dbReference type="Proteomes" id="UP000239210"/>
    </source>
</evidence>